<feature type="region of interest" description="Disordered" evidence="6">
    <location>
        <begin position="109"/>
        <end position="129"/>
    </location>
</feature>
<feature type="compositionally biased region" description="Basic and acidic residues" evidence="6">
    <location>
        <begin position="373"/>
        <end position="385"/>
    </location>
</feature>
<gene>
    <name evidence="8" type="ORF">L201_001623</name>
</gene>
<sequence length="415" mass="46551">MAPILTEEEAALDPYGLLELDKEATEKDIQRSYRKKSLKCHPDRNPTPEAAIQFRQISVALEILLNPNKRSYIDNKLESDRIKKERYAQSDKKRKEMIDALQAREEEAKKAKIQQAEKRKQQAEEESIKDAGKRMLEEAQKRAAAVAAASTKKSTNASLNADIRTNGYTSSDTPLVVHKQPEITPEDLTLILIFPSSSSSSSSAISSSSLQTILESKYGPISHCVLTEPPSLPPLEGKKKKKGKKAVIEFEKGNWGGCWSCWKDHSTDSSGKALEKGIKVKWVKGEVPNWIEWADNYQQRNNGNVDSNGLNQSNGTFLPSTTATTTTTTTTTTNTNLPSTSTFTVPPSFESAPDFNAGGLTMSELLSSHNKRKQDTLNEKKRNDEFESMTLLRMRQLERERLEAKIREEEREEED</sequence>
<protein>
    <recommendedName>
        <fullName evidence="7">J domain-containing protein</fullName>
    </recommendedName>
</protein>
<dbReference type="GO" id="GO:0005737">
    <property type="term" value="C:cytoplasm"/>
    <property type="evidence" value="ECO:0007669"/>
    <property type="project" value="UniProtKB-SubCell"/>
</dbReference>
<dbReference type="PANTHER" id="PTHR44313">
    <property type="entry name" value="DNAJ HOMOLOG SUBFAMILY C MEMBER 17"/>
    <property type="match status" value="1"/>
</dbReference>
<dbReference type="RefSeq" id="XP_066073508.1">
    <property type="nucleotide sequence ID" value="XM_066217411.1"/>
</dbReference>
<dbReference type="GO" id="GO:0000390">
    <property type="term" value="P:spliceosomal complex disassembly"/>
    <property type="evidence" value="ECO:0007669"/>
    <property type="project" value="TreeGrafter"/>
</dbReference>
<organism evidence="8 9">
    <name type="scientific">Kwoniella dendrophila CBS 6074</name>
    <dbReference type="NCBI Taxonomy" id="1295534"/>
    <lineage>
        <taxon>Eukaryota</taxon>
        <taxon>Fungi</taxon>
        <taxon>Dikarya</taxon>
        <taxon>Basidiomycota</taxon>
        <taxon>Agaricomycotina</taxon>
        <taxon>Tremellomycetes</taxon>
        <taxon>Tremellales</taxon>
        <taxon>Cryptococcaceae</taxon>
        <taxon>Kwoniella</taxon>
    </lineage>
</organism>
<dbReference type="CDD" id="cd06257">
    <property type="entry name" value="DnaJ"/>
    <property type="match status" value="1"/>
</dbReference>
<dbReference type="Proteomes" id="UP001355207">
    <property type="component" value="Chromosome 2"/>
</dbReference>
<proteinExistence type="predicted"/>
<evidence type="ECO:0000259" key="7">
    <source>
        <dbReference type="PROSITE" id="PS50076"/>
    </source>
</evidence>
<dbReference type="Pfam" id="PF00226">
    <property type="entry name" value="DnaJ"/>
    <property type="match status" value="1"/>
</dbReference>
<dbReference type="PROSITE" id="PS50076">
    <property type="entry name" value="DNAJ_2"/>
    <property type="match status" value="1"/>
</dbReference>
<evidence type="ECO:0000256" key="1">
    <source>
        <dbReference type="ARBA" id="ARBA00004123"/>
    </source>
</evidence>
<keyword evidence="3" id="KW-0963">Cytoplasm</keyword>
<dbReference type="GeneID" id="91092295"/>
<evidence type="ECO:0000256" key="3">
    <source>
        <dbReference type="ARBA" id="ARBA00022490"/>
    </source>
</evidence>
<dbReference type="EMBL" id="CP144099">
    <property type="protein sequence ID" value="WWC86745.1"/>
    <property type="molecule type" value="Genomic_DNA"/>
</dbReference>
<dbReference type="PANTHER" id="PTHR44313:SF1">
    <property type="entry name" value="DNAJ HOMOLOG SUBFAMILY C MEMBER 17"/>
    <property type="match status" value="1"/>
</dbReference>
<reference evidence="8 9" key="1">
    <citation type="submission" date="2024-01" db="EMBL/GenBank/DDBJ databases">
        <title>Comparative genomics of Cryptococcus and Kwoniella reveals pathogenesis evolution and contrasting modes of karyotype evolution via chromosome fusion or intercentromeric recombination.</title>
        <authorList>
            <person name="Coelho M.A."/>
            <person name="David-Palma M."/>
            <person name="Shea T."/>
            <person name="Bowers K."/>
            <person name="McGinley-Smith S."/>
            <person name="Mohammad A.W."/>
            <person name="Gnirke A."/>
            <person name="Yurkov A.M."/>
            <person name="Nowrousian M."/>
            <person name="Sun S."/>
            <person name="Cuomo C.A."/>
            <person name="Heitman J."/>
        </authorList>
    </citation>
    <scope>NUCLEOTIDE SEQUENCE [LARGE SCALE GENOMIC DNA]</scope>
    <source>
        <strain evidence="8 9">CBS 6074</strain>
    </source>
</reference>
<feature type="compositionally biased region" description="Low complexity" evidence="6">
    <location>
        <begin position="316"/>
        <end position="342"/>
    </location>
</feature>
<dbReference type="InterPro" id="IPR036869">
    <property type="entry name" value="J_dom_sf"/>
</dbReference>
<evidence type="ECO:0000256" key="2">
    <source>
        <dbReference type="ARBA" id="ARBA00004496"/>
    </source>
</evidence>
<dbReference type="AlphaFoldDB" id="A0AAX4JQB2"/>
<feature type="region of interest" description="Disordered" evidence="6">
    <location>
        <begin position="369"/>
        <end position="389"/>
    </location>
</feature>
<evidence type="ECO:0000256" key="5">
    <source>
        <dbReference type="ARBA" id="ARBA00023242"/>
    </source>
</evidence>
<dbReference type="GO" id="GO:0005681">
    <property type="term" value="C:spliceosomal complex"/>
    <property type="evidence" value="ECO:0007669"/>
    <property type="project" value="TreeGrafter"/>
</dbReference>
<name>A0AAX4JQB2_9TREE</name>
<keyword evidence="5" id="KW-0539">Nucleus</keyword>
<dbReference type="InterPro" id="IPR001623">
    <property type="entry name" value="DnaJ_domain"/>
</dbReference>
<evidence type="ECO:0000256" key="4">
    <source>
        <dbReference type="ARBA" id="ARBA00023186"/>
    </source>
</evidence>
<comment type="subcellular location">
    <subcellularLocation>
        <location evidence="2">Cytoplasm</location>
    </subcellularLocation>
    <subcellularLocation>
        <location evidence="1">Nucleus</location>
    </subcellularLocation>
</comment>
<dbReference type="SMART" id="SM00271">
    <property type="entry name" value="DnaJ"/>
    <property type="match status" value="1"/>
</dbReference>
<dbReference type="Gene3D" id="1.10.287.110">
    <property type="entry name" value="DnaJ domain"/>
    <property type="match status" value="1"/>
</dbReference>
<dbReference type="SUPFAM" id="SSF46565">
    <property type="entry name" value="Chaperone J-domain"/>
    <property type="match status" value="1"/>
</dbReference>
<evidence type="ECO:0000313" key="8">
    <source>
        <dbReference type="EMBL" id="WWC86745.1"/>
    </source>
</evidence>
<feature type="domain" description="J" evidence="7">
    <location>
        <begin position="13"/>
        <end position="77"/>
    </location>
</feature>
<evidence type="ECO:0000256" key="6">
    <source>
        <dbReference type="SAM" id="MobiDB-lite"/>
    </source>
</evidence>
<dbReference type="PRINTS" id="PR00625">
    <property type="entry name" value="JDOMAIN"/>
</dbReference>
<feature type="region of interest" description="Disordered" evidence="6">
    <location>
        <begin position="313"/>
        <end position="342"/>
    </location>
</feature>
<keyword evidence="4" id="KW-0143">Chaperone</keyword>
<keyword evidence="9" id="KW-1185">Reference proteome</keyword>
<evidence type="ECO:0000313" key="9">
    <source>
        <dbReference type="Proteomes" id="UP001355207"/>
    </source>
</evidence>
<accession>A0AAX4JQB2</accession>
<dbReference type="InterPro" id="IPR052094">
    <property type="entry name" value="Pre-mRNA-splicing_ERAD"/>
</dbReference>